<dbReference type="KEGG" id="acad:UA74_20020"/>
<evidence type="ECO:0000313" key="4">
    <source>
        <dbReference type="EMBL" id="APU16029.1"/>
    </source>
</evidence>
<evidence type="ECO:0000313" key="5">
    <source>
        <dbReference type="Proteomes" id="UP000185511"/>
    </source>
</evidence>
<dbReference type="SUPFAM" id="SSF53474">
    <property type="entry name" value="alpha/beta-Hydrolases"/>
    <property type="match status" value="1"/>
</dbReference>
<accession>A0AAC9LFP9</accession>
<gene>
    <name evidence="4" type="ORF">UA74_20020</name>
</gene>
<evidence type="ECO:0000259" key="3">
    <source>
        <dbReference type="Pfam" id="PF05448"/>
    </source>
</evidence>
<feature type="active site" description="Nucleophile" evidence="1">
    <location>
        <position position="188"/>
    </location>
</feature>
<dbReference type="PANTHER" id="PTHR40111">
    <property type="entry name" value="CEPHALOSPORIN-C DEACETYLASE"/>
    <property type="match status" value="1"/>
</dbReference>
<keyword evidence="5" id="KW-1185">Reference proteome</keyword>
<dbReference type="EMBL" id="CP016076">
    <property type="protein sequence ID" value="APU16029.1"/>
    <property type="molecule type" value="Genomic_DNA"/>
</dbReference>
<dbReference type="EC" id="3.1.1.41" evidence="4"/>
<dbReference type="Pfam" id="PF05448">
    <property type="entry name" value="AXE1"/>
    <property type="match status" value="1"/>
</dbReference>
<sequence length="334" mass="36546">MRTDYRKAILTMTGNSRSRGLEAASVDVPRPADFEDFWTETLRLLDDVPARPALTHLPERSTDRVDVYELHYTGFQDVRVAAWCTMPVDAARTGPLPAVVHIPGYISEPSILKSWSERGYLTLGLAPRGKLRSNEVVNPGYPGLLTADITDRFAYAYRGFYLDVVRALDVVAALPQVDTERIGIWGSSQGGGLGIIAAALRPGVVKAFAAGAPYLCGIMDATRLTHSYPYEEITEFLRVHPDLTDAVTETVAYYDGMNFAPAVQAPSLVYLGLEDDVCPPETGFAVYRALGGVKELHTFPRCGHDAGLRWVIPEVERFLDGHLNPAGTRDGAHA</sequence>
<dbReference type="PANTHER" id="PTHR40111:SF1">
    <property type="entry name" value="CEPHALOSPORIN-C DEACETYLASE"/>
    <property type="match status" value="1"/>
</dbReference>
<dbReference type="InterPro" id="IPR029058">
    <property type="entry name" value="AB_hydrolase_fold"/>
</dbReference>
<organism evidence="4 5">
    <name type="scientific">Actinoalloteichus fjordicus</name>
    <dbReference type="NCBI Taxonomy" id="1612552"/>
    <lineage>
        <taxon>Bacteria</taxon>
        <taxon>Bacillati</taxon>
        <taxon>Actinomycetota</taxon>
        <taxon>Actinomycetes</taxon>
        <taxon>Pseudonocardiales</taxon>
        <taxon>Pseudonocardiaceae</taxon>
        <taxon>Actinoalloteichus</taxon>
    </lineage>
</organism>
<dbReference type="InterPro" id="IPR008391">
    <property type="entry name" value="AXE1_dom"/>
</dbReference>
<dbReference type="Proteomes" id="UP000185511">
    <property type="component" value="Chromosome"/>
</dbReference>
<dbReference type="AlphaFoldDB" id="A0AAC9LFP9"/>
<proteinExistence type="predicted"/>
<evidence type="ECO:0000256" key="2">
    <source>
        <dbReference type="PIRSR" id="PIRSR639069-2"/>
    </source>
</evidence>
<dbReference type="GO" id="GO:0047739">
    <property type="term" value="F:cephalosporin-C deacetylase activity"/>
    <property type="evidence" value="ECO:0007669"/>
    <property type="project" value="UniProtKB-EC"/>
</dbReference>
<dbReference type="GO" id="GO:0005976">
    <property type="term" value="P:polysaccharide metabolic process"/>
    <property type="evidence" value="ECO:0007669"/>
    <property type="project" value="TreeGrafter"/>
</dbReference>
<keyword evidence="4" id="KW-0378">Hydrolase</keyword>
<evidence type="ECO:0000256" key="1">
    <source>
        <dbReference type="PIRSR" id="PIRSR639069-1"/>
    </source>
</evidence>
<name>A0AAC9LFP9_9PSEU</name>
<feature type="active site" description="Charge relay system" evidence="1">
    <location>
        <position position="304"/>
    </location>
</feature>
<feature type="active site" description="Charge relay system" evidence="1">
    <location>
        <position position="275"/>
    </location>
</feature>
<feature type="binding site" evidence="2">
    <location>
        <position position="105"/>
    </location>
    <ligand>
        <name>substrate</name>
    </ligand>
</feature>
<protein>
    <submittedName>
        <fullName evidence="4">Acetyl esterase (Deacetylase)</fullName>
        <ecNumber evidence="4">3.1.1.41</ecNumber>
    </submittedName>
</protein>
<reference evidence="5" key="1">
    <citation type="submission" date="2016-06" db="EMBL/GenBank/DDBJ databases">
        <title>Complete genome sequence of Actinoalloteichus fjordicus DSM 46855 (=ADI127-17), type strain of the new species Actinoalloteichus fjordicus.</title>
        <authorList>
            <person name="Ruckert C."/>
            <person name="Nouioui I."/>
            <person name="Willmese J."/>
            <person name="van Wezel G."/>
            <person name="Klenk H.-P."/>
            <person name="Kalinowski J."/>
            <person name="Zotchev S.B."/>
        </authorList>
    </citation>
    <scope>NUCLEOTIDE SEQUENCE [LARGE SCALE GENOMIC DNA]</scope>
    <source>
        <strain evidence="5">ADI127-7</strain>
    </source>
</reference>
<dbReference type="InterPro" id="IPR039069">
    <property type="entry name" value="CE7"/>
</dbReference>
<dbReference type="Gene3D" id="3.40.50.1820">
    <property type="entry name" value="alpha/beta hydrolase"/>
    <property type="match status" value="1"/>
</dbReference>
<feature type="domain" description="Acetyl xylan esterase" evidence="3">
    <location>
        <begin position="29"/>
        <end position="319"/>
    </location>
</feature>